<dbReference type="RefSeq" id="WP_311190634.1">
    <property type="nucleotide sequence ID" value="NZ_CP115541.1"/>
</dbReference>
<dbReference type="Proteomes" id="UP001302072">
    <property type="component" value="Chromosome"/>
</dbReference>
<feature type="signal peptide" evidence="1">
    <location>
        <begin position="1"/>
        <end position="24"/>
    </location>
</feature>
<dbReference type="EMBL" id="CP115541">
    <property type="protein sequence ID" value="WNH51387.1"/>
    <property type="molecule type" value="Genomic_DNA"/>
</dbReference>
<proteinExistence type="predicted"/>
<keyword evidence="3" id="KW-1185">Reference proteome</keyword>
<organism evidence="2 3">
    <name type="scientific">Stenotrophomonas oahuensis</name>
    <dbReference type="NCBI Taxonomy" id="3003271"/>
    <lineage>
        <taxon>Bacteria</taxon>
        <taxon>Pseudomonadati</taxon>
        <taxon>Pseudomonadota</taxon>
        <taxon>Gammaproteobacteria</taxon>
        <taxon>Lysobacterales</taxon>
        <taxon>Lysobacteraceae</taxon>
        <taxon>Stenotrophomonas</taxon>
    </lineage>
</organism>
<evidence type="ECO:0000313" key="2">
    <source>
        <dbReference type="EMBL" id="WNH51387.1"/>
    </source>
</evidence>
<protein>
    <submittedName>
        <fullName evidence="2">Uncharacterized protein</fullName>
    </submittedName>
</protein>
<accession>A0ABY9YKH6</accession>
<gene>
    <name evidence="2" type="ORF">PDM29_13575</name>
</gene>
<keyword evidence="1" id="KW-0732">Signal</keyword>
<feature type="chain" id="PRO_5046134410" evidence="1">
    <location>
        <begin position="25"/>
        <end position="186"/>
    </location>
</feature>
<evidence type="ECO:0000256" key="1">
    <source>
        <dbReference type="SAM" id="SignalP"/>
    </source>
</evidence>
<reference evidence="2 3" key="1">
    <citation type="submission" date="2022-12" db="EMBL/GenBank/DDBJ databases">
        <title>Two new species, Stenotrophomonas aracearum and Stenotrophomonas oahuensis, isolated from Anthurium (Araceae family) in Hawaii.</title>
        <authorList>
            <person name="Chunag S.C."/>
            <person name="Dobhal S."/>
            <person name="Alvarez A."/>
            <person name="Arif M."/>
        </authorList>
    </citation>
    <scope>NUCLEOTIDE SEQUENCE [LARGE SCALE GENOMIC DNA]</scope>
    <source>
        <strain evidence="2 3">A5586</strain>
    </source>
</reference>
<name>A0ABY9YKH6_9GAMM</name>
<evidence type="ECO:0000313" key="3">
    <source>
        <dbReference type="Proteomes" id="UP001302072"/>
    </source>
</evidence>
<sequence>MQGFLRTAAPLGLLLLSLAPAAHAQQNSDDIAPPCLSRAQITASVNPAVMMAALPRCLQEGRTQEAIDLYNFAGVFSNFDRQRVADESAHGVYSAMKAVIGESMGEEAQTRFNDALRAQLAPDKAPAYIAGVCKHAKRIGPPSYAPTYMLNHGMAAFTGKGGGLVPDFNPQQGWQNTLSNYLKCPG</sequence>